<dbReference type="Gene3D" id="3.20.20.80">
    <property type="entry name" value="Glycosidases"/>
    <property type="match status" value="1"/>
</dbReference>
<keyword evidence="7" id="KW-1185">Reference proteome</keyword>
<evidence type="ECO:0000256" key="2">
    <source>
        <dbReference type="SAM" id="SignalP"/>
    </source>
</evidence>
<dbReference type="AlphaFoldDB" id="A0A9N9MJF6"/>
<feature type="domain" description="Alpha-N-acetylglucosaminidase C-terminal" evidence="5">
    <location>
        <begin position="480"/>
        <end position="737"/>
    </location>
</feature>
<keyword evidence="2" id="KW-0732">Signal</keyword>
<keyword evidence="1" id="KW-0378">Hydrolase</keyword>
<dbReference type="PANTHER" id="PTHR12872:SF1">
    <property type="entry name" value="ALPHA-N-ACETYLGLUCOSAMINIDASE"/>
    <property type="match status" value="1"/>
</dbReference>
<dbReference type="InterPro" id="IPR024733">
    <property type="entry name" value="NAGLU_tim-barrel"/>
</dbReference>
<dbReference type="Pfam" id="PF12971">
    <property type="entry name" value="NAGLU_N"/>
    <property type="match status" value="1"/>
</dbReference>
<accession>A0A9N9MJF6</accession>
<dbReference type="OrthoDB" id="64736at2759"/>
<dbReference type="EMBL" id="OU892278">
    <property type="protein sequence ID" value="CAG9765501.1"/>
    <property type="molecule type" value="Genomic_DNA"/>
</dbReference>
<feature type="chain" id="PRO_5040105563" description="Alpha-N-acetylglucosaminidase" evidence="2">
    <location>
        <begin position="19"/>
        <end position="803"/>
    </location>
</feature>
<dbReference type="InterPro" id="IPR029018">
    <property type="entry name" value="Hex-like_dom2"/>
</dbReference>
<sequence length="803" mass="93548">MGHYLMILVLILVPLDRCYNGYKFSDTLGHIKTQTFANVQQRAVQDLISRILPNRSSEFSITINSTFTVDDREAFQIKKLNDKIQITATTGVTAASAFNYYLKYHCHAHISWEVSQLALPQILPAVDIVITLNDRFRYYQNVCTTSYSFVWWNWQQWEKHIDWIAMNSFNFVLAFNGQEAIWQRVYEKLGLSQDDIDEHLSGPAFLSWLRMGNLRGWGGPLSQSWHQRSLHLQHKIVERIRQFGIVTILPAFAGHVPRAFKRLYPDTNMTKMSIWNQFPDKYCCPYFIDPTEELFQTVGKLFIEEQISEFGTDHAYNCDSFNEMDPGNTDLTYLSNVGKGIYKAMTSADPKAIWVLQGWMFYSDAFWNDLNRAQSFLTSVPTGKMIVLDLQSEEFPQFTRLNQYFGQPYIWCMLHNFGGTLAMYGSAGVINTDVIEARAAENSTMIGTGLTMEGINQNYVIYDLMTEQAWRKESVDLSDWFRNYSRRRYGRKDEHAEFAWQVLKDTLYNFNGIERLRGQFVVTKTPSLNIVPWTWYNYTEVFNAWNSLILASDNLKNSPGYLHDLVDLTRQVLQDNGDIYYEKLVKTFRNKDLIEFQKLATIFRGIFLDLESILATNEAFLLGKWLEAAKSCANNTKEEKLFEYNARNQITLWGPWGEIMNYAIKQWSGVVKDFLYPRWDEFVYALNFSLVYNVTFNQPLEQGLIFLLYEEPFTFARDIYPTEVRGDTIQIAKSILARSWYTNTEFVPTTLKTIPVRNRKIPKKYQKGIKRCNSNKGFGGTSLEVRRGSSKIRDLNVMDYYFS</sequence>
<dbReference type="InterPro" id="IPR007781">
    <property type="entry name" value="NAGLU"/>
</dbReference>
<reference evidence="6" key="1">
    <citation type="submission" date="2022-01" db="EMBL/GenBank/DDBJ databases">
        <authorList>
            <person name="King R."/>
        </authorList>
    </citation>
    <scope>NUCLEOTIDE SEQUENCE</scope>
</reference>
<evidence type="ECO:0000313" key="7">
    <source>
        <dbReference type="Proteomes" id="UP001152799"/>
    </source>
</evidence>
<evidence type="ECO:0000259" key="5">
    <source>
        <dbReference type="Pfam" id="PF12972"/>
    </source>
</evidence>
<name>A0A9N9MJF6_9CUCU</name>
<feature type="domain" description="Alpha-N-acetylglucosaminidase tim-barrel" evidence="3">
    <location>
        <begin position="137"/>
        <end position="472"/>
    </location>
</feature>
<evidence type="ECO:0000259" key="3">
    <source>
        <dbReference type="Pfam" id="PF05089"/>
    </source>
</evidence>
<dbReference type="PANTHER" id="PTHR12872">
    <property type="entry name" value="ALPHA-N-ACETYLGLUCOSAMINIDASE"/>
    <property type="match status" value="1"/>
</dbReference>
<feature type="signal peptide" evidence="2">
    <location>
        <begin position="1"/>
        <end position="18"/>
    </location>
</feature>
<evidence type="ECO:0008006" key="8">
    <source>
        <dbReference type="Google" id="ProtNLM"/>
    </source>
</evidence>
<organism evidence="6 7">
    <name type="scientific">Ceutorhynchus assimilis</name>
    <name type="common">cabbage seed weevil</name>
    <dbReference type="NCBI Taxonomy" id="467358"/>
    <lineage>
        <taxon>Eukaryota</taxon>
        <taxon>Metazoa</taxon>
        <taxon>Ecdysozoa</taxon>
        <taxon>Arthropoda</taxon>
        <taxon>Hexapoda</taxon>
        <taxon>Insecta</taxon>
        <taxon>Pterygota</taxon>
        <taxon>Neoptera</taxon>
        <taxon>Endopterygota</taxon>
        <taxon>Coleoptera</taxon>
        <taxon>Polyphaga</taxon>
        <taxon>Cucujiformia</taxon>
        <taxon>Curculionidae</taxon>
        <taxon>Ceutorhynchinae</taxon>
        <taxon>Ceutorhynchus</taxon>
    </lineage>
</organism>
<dbReference type="Pfam" id="PF12972">
    <property type="entry name" value="NAGLU_C"/>
    <property type="match status" value="1"/>
</dbReference>
<dbReference type="InterPro" id="IPR024240">
    <property type="entry name" value="NAGLU_N"/>
</dbReference>
<protein>
    <recommendedName>
        <fullName evidence="8">Alpha-N-acetylglucosaminidase</fullName>
    </recommendedName>
</protein>
<evidence type="ECO:0000313" key="6">
    <source>
        <dbReference type="EMBL" id="CAG9765501.1"/>
    </source>
</evidence>
<dbReference type="Proteomes" id="UP001152799">
    <property type="component" value="Chromosome 2"/>
</dbReference>
<feature type="domain" description="Alpha-N-acetylglucosaminidase N-terminal" evidence="4">
    <location>
        <begin position="43"/>
        <end position="125"/>
    </location>
</feature>
<dbReference type="Gene3D" id="1.20.120.670">
    <property type="entry name" value="N-acetyl-b-d-glucoasminidase"/>
    <property type="match status" value="1"/>
</dbReference>
<dbReference type="Pfam" id="PF05089">
    <property type="entry name" value="NAGLU"/>
    <property type="match status" value="1"/>
</dbReference>
<proteinExistence type="predicted"/>
<dbReference type="Gene3D" id="3.30.379.10">
    <property type="entry name" value="Chitobiase/beta-hexosaminidase domain 2-like"/>
    <property type="match status" value="1"/>
</dbReference>
<evidence type="ECO:0000259" key="4">
    <source>
        <dbReference type="Pfam" id="PF12971"/>
    </source>
</evidence>
<dbReference type="GO" id="GO:0016787">
    <property type="term" value="F:hydrolase activity"/>
    <property type="evidence" value="ECO:0007669"/>
    <property type="project" value="UniProtKB-KW"/>
</dbReference>
<dbReference type="InterPro" id="IPR024732">
    <property type="entry name" value="NAGLU_C"/>
</dbReference>
<gene>
    <name evidence="6" type="ORF">CEUTPL_LOCUS6106</name>
</gene>
<evidence type="ECO:0000256" key="1">
    <source>
        <dbReference type="ARBA" id="ARBA00022801"/>
    </source>
</evidence>